<keyword evidence="1" id="KW-0175">Coiled coil</keyword>
<sequence length="127" mass="14895">LCNDVICSFHVNLLKIKKLEKQIVSLRATCDIYKEETKNILNILRLFEKENKELKQKLNIVCKTSTSLLFPQNESKPLTISPEEDAMFTTVVNKRSRKKKKKPSLYIKKISTSHKSSDRYKKTIERH</sequence>
<evidence type="ECO:0000256" key="1">
    <source>
        <dbReference type="SAM" id="Coils"/>
    </source>
</evidence>
<feature type="non-terminal residue" evidence="3">
    <location>
        <position position="1"/>
    </location>
</feature>
<dbReference type="AlphaFoldDB" id="A0A1B6LH04"/>
<feature type="compositionally biased region" description="Basic and acidic residues" evidence="2">
    <location>
        <begin position="115"/>
        <end position="127"/>
    </location>
</feature>
<gene>
    <name evidence="3" type="ORF">g.52850</name>
</gene>
<feature type="compositionally biased region" description="Basic residues" evidence="2">
    <location>
        <begin position="94"/>
        <end position="103"/>
    </location>
</feature>
<feature type="coiled-coil region" evidence="1">
    <location>
        <begin position="16"/>
        <end position="57"/>
    </location>
</feature>
<name>A0A1B6LH04_9HEMI</name>
<accession>A0A1B6LH04</accession>
<evidence type="ECO:0000256" key="2">
    <source>
        <dbReference type="SAM" id="MobiDB-lite"/>
    </source>
</evidence>
<dbReference type="EMBL" id="GEBQ01016990">
    <property type="protein sequence ID" value="JAT22987.1"/>
    <property type="molecule type" value="Transcribed_RNA"/>
</dbReference>
<evidence type="ECO:0000313" key="3">
    <source>
        <dbReference type="EMBL" id="JAT22987.1"/>
    </source>
</evidence>
<proteinExistence type="predicted"/>
<protein>
    <submittedName>
        <fullName evidence="3">Uncharacterized protein</fullName>
    </submittedName>
</protein>
<reference evidence="3" key="1">
    <citation type="submission" date="2015-11" db="EMBL/GenBank/DDBJ databases">
        <title>De novo transcriptome assembly of four potential Pierce s Disease insect vectors from Arizona vineyards.</title>
        <authorList>
            <person name="Tassone E.E."/>
        </authorList>
    </citation>
    <scope>NUCLEOTIDE SEQUENCE</scope>
</reference>
<organism evidence="3">
    <name type="scientific">Graphocephala atropunctata</name>
    <dbReference type="NCBI Taxonomy" id="36148"/>
    <lineage>
        <taxon>Eukaryota</taxon>
        <taxon>Metazoa</taxon>
        <taxon>Ecdysozoa</taxon>
        <taxon>Arthropoda</taxon>
        <taxon>Hexapoda</taxon>
        <taxon>Insecta</taxon>
        <taxon>Pterygota</taxon>
        <taxon>Neoptera</taxon>
        <taxon>Paraneoptera</taxon>
        <taxon>Hemiptera</taxon>
        <taxon>Auchenorrhyncha</taxon>
        <taxon>Membracoidea</taxon>
        <taxon>Cicadellidae</taxon>
        <taxon>Cicadellinae</taxon>
        <taxon>Cicadellini</taxon>
        <taxon>Graphocephala</taxon>
    </lineage>
</organism>
<feature type="region of interest" description="Disordered" evidence="2">
    <location>
        <begin position="92"/>
        <end position="127"/>
    </location>
</feature>